<comment type="caution">
    <text evidence="1">The sequence shown here is derived from an EMBL/GenBank/DDBJ whole genome shotgun (WGS) entry which is preliminary data.</text>
</comment>
<reference evidence="1" key="1">
    <citation type="submission" date="2021-06" db="EMBL/GenBank/DDBJ databases">
        <authorList>
            <person name="Kallberg Y."/>
            <person name="Tangrot J."/>
            <person name="Rosling A."/>
        </authorList>
    </citation>
    <scope>NUCLEOTIDE SEQUENCE</scope>
    <source>
        <strain evidence="1">BR232B</strain>
    </source>
</reference>
<name>A0A9N9BCU6_9GLOM</name>
<dbReference type="PANTHER" id="PTHR31366">
    <property type="entry name" value="UPF0739 PROTEIN C1ORF74"/>
    <property type="match status" value="1"/>
</dbReference>
<dbReference type="AlphaFoldDB" id="A0A9N9BCU6"/>
<dbReference type="PANTHER" id="PTHR31366:SF2">
    <property type="entry name" value="UPF0739 PROTEIN C1ORF74"/>
    <property type="match status" value="1"/>
</dbReference>
<protein>
    <submittedName>
        <fullName evidence="1">5209_t:CDS:1</fullName>
    </submittedName>
</protein>
<organism evidence="1 2">
    <name type="scientific">Paraglomus brasilianum</name>
    <dbReference type="NCBI Taxonomy" id="144538"/>
    <lineage>
        <taxon>Eukaryota</taxon>
        <taxon>Fungi</taxon>
        <taxon>Fungi incertae sedis</taxon>
        <taxon>Mucoromycota</taxon>
        <taxon>Glomeromycotina</taxon>
        <taxon>Glomeromycetes</taxon>
        <taxon>Paraglomerales</taxon>
        <taxon>Paraglomeraceae</taxon>
        <taxon>Paraglomus</taxon>
    </lineage>
</organism>
<sequence length="231" mass="25873">MLLKDILAVATGIRSSTLVDIVFLTSEDARDLNSKLEDVKNISAHCLCVVQFADSHTFICNSTLLGQRLDAKESLAFVNVNKAMKIPQLGTFPPDLYSFIFDELDPFLSSTRDSSSILAIPSMPKCMVSISGWLLEYPVIYFQDDVEDDRGNCLGNVDLRVCSVYLGKQNSETSYKLLSFSYPKTLISEIKEAALVNRMQLVYNSRLKGQHIWNESCIIRITDRTLSIVAL</sequence>
<proteinExistence type="predicted"/>
<evidence type="ECO:0000313" key="2">
    <source>
        <dbReference type="Proteomes" id="UP000789739"/>
    </source>
</evidence>
<dbReference type="Proteomes" id="UP000789739">
    <property type="component" value="Unassembled WGS sequence"/>
</dbReference>
<dbReference type="Pfam" id="PF14953">
    <property type="entry name" value="DUF4504"/>
    <property type="match status" value="1"/>
</dbReference>
<accession>A0A9N9BCU6</accession>
<keyword evidence="2" id="KW-1185">Reference proteome</keyword>
<dbReference type="InterPro" id="IPR027850">
    <property type="entry name" value="DUF4504"/>
</dbReference>
<dbReference type="EMBL" id="CAJVPI010000660">
    <property type="protein sequence ID" value="CAG8560427.1"/>
    <property type="molecule type" value="Genomic_DNA"/>
</dbReference>
<evidence type="ECO:0000313" key="1">
    <source>
        <dbReference type="EMBL" id="CAG8560427.1"/>
    </source>
</evidence>
<gene>
    <name evidence="1" type="ORF">PBRASI_LOCUS5562</name>
</gene>
<dbReference type="OrthoDB" id="2395010at2759"/>